<keyword evidence="5 16" id="KW-0418">Kinase</keyword>
<dbReference type="PIRSF" id="PIRSF000654">
    <property type="entry name" value="Integrin-linked_kinase"/>
    <property type="match status" value="1"/>
</dbReference>
<evidence type="ECO:0000256" key="10">
    <source>
        <dbReference type="ARBA" id="ARBA00048679"/>
    </source>
</evidence>
<feature type="cross-link" description="Glycyl lysine isopeptide (Lys-Gly) (interchain with G-Cter in SUMO2)" evidence="13">
    <location>
        <position position="136"/>
    </location>
</feature>
<evidence type="ECO:0000256" key="6">
    <source>
        <dbReference type="ARBA" id="ARBA00022840"/>
    </source>
</evidence>
<dbReference type="GO" id="GO:0000070">
    <property type="term" value="P:mitotic sister chromatid segregation"/>
    <property type="evidence" value="ECO:0007669"/>
    <property type="project" value="UniProtKB-ARBA"/>
</dbReference>
<evidence type="ECO:0000256" key="7">
    <source>
        <dbReference type="ARBA" id="ARBA00022853"/>
    </source>
</evidence>
<comment type="catalytic activity">
    <reaction evidence="10 16">
        <text>L-seryl-[protein] + ATP = O-phospho-L-seryl-[protein] + ADP + H(+)</text>
        <dbReference type="Rhea" id="RHEA:17989"/>
        <dbReference type="Rhea" id="RHEA-COMP:9863"/>
        <dbReference type="Rhea" id="RHEA-COMP:11604"/>
        <dbReference type="ChEBI" id="CHEBI:15378"/>
        <dbReference type="ChEBI" id="CHEBI:29999"/>
        <dbReference type="ChEBI" id="CHEBI:30616"/>
        <dbReference type="ChEBI" id="CHEBI:83421"/>
        <dbReference type="ChEBI" id="CHEBI:456216"/>
        <dbReference type="EC" id="2.7.11.1"/>
    </reaction>
</comment>
<evidence type="ECO:0000256" key="15">
    <source>
        <dbReference type="RuleBase" id="RU000304"/>
    </source>
</evidence>
<comment type="similarity">
    <text evidence="16">Belongs to the protein kinase superfamily. Ser/Thr protein kinase family. Aurora subfamily.</text>
</comment>
<dbReference type="Gene3D" id="3.30.200.20">
    <property type="entry name" value="Phosphorylase Kinase, domain 1"/>
    <property type="match status" value="1"/>
</dbReference>
<name>A0A914C511_9BILA</name>
<dbReference type="Gene3D" id="1.10.510.10">
    <property type="entry name" value="Transferase(Phosphotransferase) domain 1"/>
    <property type="match status" value="1"/>
</dbReference>
<dbReference type="Proteomes" id="UP000887540">
    <property type="component" value="Unplaced"/>
</dbReference>
<evidence type="ECO:0000256" key="12">
    <source>
        <dbReference type="PIRSR" id="PIRSR630616-2"/>
    </source>
</evidence>
<sequence>MVIKQWALSDFDIGRPLGKGKFGNVYLAREKEKGIVVALKILFKSQLVKSNVEHQLIREIEIQAHLSHPNILRMYNYFHDEKKIILILEYALGGELFKELQRKKRFDEPTSAKYIFQVSDALNYCHSKKVIHRDIKPENILIGSNGEVKIADFGWSVHAGKSRRETMCGTLDYLPPEMITRAKYDEAVDYWSVGVLCYEFLVGKPPFETKTKEDTYKRIRNISYVFPSFVSAGARDLIGKLLVRDPKQRINLVQVMEHHWVMSHVRREAIDRASQSSDPNENEEDQFEE</sequence>
<evidence type="ECO:0000256" key="8">
    <source>
        <dbReference type="ARBA" id="ARBA00023254"/>
    </source>
</evidence>
<reference evidence="19" key="1">
    <citation type="submission" date="2022-11" db="UniProtKB">
        <authorList>
            <consortium name="WormBaseParasite"/>
        </authorList>
    </citation>
    <scope>IDENTIFICATION</scope>
</reference>
<dbReference type="InterPro" id="IPR030616">
    <property type="entry name" value="Aur-like"/>
</dbReference>
<dbReference type="InterPro" id="IPR011009">
    <property type="entry name" value="Kinase-like_dom_sf"/>
</dbReference>
<dbReference type="SMART" id="SM00220">
    <property type="entry name" value="S_TKc"/>
    <property type="match status" value="1"/>
</dbReference>
<dbReference type="PROSITE" id="PS00108">
    <property type="entry name" value="PROTEIN_KINASE_ST"/>
    <property type="match status" value="1"/>
</dbReference>
<feature type="binding site" evidence="12">
    <location>
        <begin position="89"/>
        <end position="91"/>
    </location>
    <ligand>
        <name>ATP</name>
        <dbReference type="ChEBI" id="CHEBI:30616"/>
    </ligand>
</feature>
<evidence type="ECO:0000256" key="9">
    <source>
        <dbReference type="ARBA" id="ARBA00047899"/>
    </source>
</evidence>
<dbReference type="GO" id="GO:0032506">
    <property type="term" value="P:cytokinetic process"/>
    <property type="evidence" value="ECO:0007669"/>
    <property type="project" value="UniProtKB-ARBA"/>
</dbReference>
<dbReference type="Pfam" id="PF00069">
    <property type="entry name" value="Pkinase"/>
    <property type="match status" value="1"/>
</dbReference>
<proteinExistence type="inferred from homology"/>
<comment type="subcellular location">
    <subcellularLocation>
        <location evidence="1">Midbody</location>
    </subcellularLocation>
</comment>
<protein>
    <recommendedName>
        <fullName evidence="16">Aurora kinase</fullName>
        <ecNumber evidence="16">2.7.11.1</ecNumber>
    </recommendedName>
</protein>
<evidence type="ECO:0000256" key="4">
    <source>
        <dbReference type="ARBA" id="ARBA00022741"/>
    </source>
</evidence>
<keyword evidence="2 15" id="KW-0723">Serine/threonine-protein kinase</keyword>
<dbReference type="SUPFAM" id="SSF56112">
    <property type="entry name" value="Protein kinase-like (PK-like)"/>
    <property type="match status" value="1"/>
</dbReference>
<evidence type="ECO:0000256" key="11">
    <source>
        <dbReference type="PIRSR" id="PIRSR630616-1"/>
    </source>
</evidence>
<dbReference type="EC" id="2.7.11.1" evidence="16"/>
<evidence type="ECO:0000313" key="19">
    <source>
        <dbReference type="WBParaSite" id="ACRNAN_Path_307.g1174.t1"/>
    </source>
</evidence>
<dbReference type="PROSITE" id="PS00107">
    <property type="entry name" value="PROTEIN_KINASE_ATP"/>
    <property type="match status" value="1"/>
</dbReference>
<keyword evidence="6 12" id="KW-0067">ATP-binding</keyword>
<dbReference type="FunFam" id="3.30.200.20:FF:000042">
    <property type="entry name" value="Aurora kinase A"/>
    <property type="match status" value="1"/>
</dbReference>
<dbReference type="FunFam" id="1.10.510.10:FF:000235">
    <property type="entry name" value="Serine/threonine-protein kinase ark1"/>
    <property type="match status" value="1"/>
</dbReference>
<accession>A0A914C511</accession>
<feature type="active site" description="Proton acceptor" evidence="11">
    <location>
        <position position="134"/>
    </location>
</feature>
<dbReference type="GO" id="GO:0004674">
    <property type="term" value="F:protein serine/threonine kinase activity"/>
    <property type="evidence" value="ECO:0007669"/>
    <property type="project" value="UniProtKB-KW"/>
</dbReference>
<evidence type="ECO:0000256" key="14">
    <source>
        <dbReference type="PROSITE-ProRule" id="PRU10141"/>
    </source>
</evidence>
<dbReference type="GO" id="GO:0006325">
    <property type="term" value="P:chromatin organization"/>
    <property type="evidence" value="ECO:0007669"/>
    <property type="project" value="UniProtKB-KW"/>
</dbReference>
<comment type="catalytic activity">
    <reaction evidence="9 16">
        <text>L-threonyl-[protein] + ATP = O-phospho-L-threonyl-[protein] + ADP + H(+)</text>
        <dbReference type="Rhea" id="RHEA:46608"/>
        <dbReference type="Rhea" id="RHEA-COMP:11060"/>
        <dbReference type="Rhea" id="RHEA-COMP:11605"/>
        <dbReference type="ChEBI" id="CHEBI:15378"/>
        <dbReference type="ChEBI" id="CHEBI:30013"/>
        <dbReference type="ChEBI" id="CHEBI:30616"/>
        <dbReference type="ChEBI" id="CHEBI:61977"/>
        <dbReference type="ChEBI" id="CHEBI:456216"/>
        <dbReference type="EC" id="2.7.11.1"/>
    </reaction>
</comment>
<keyword evidence="3 16" id="KW-0808">Transferase</keyword>
<evidence type="ECO:0000256" key="16">
    <source>
        <dbReference type="RuleBase" id="RU367134"/>
    </source>
</evidence>
<evidence type="ECO:0000256" key="2">
    <source>
        <dbReference type="ARBA" id="ARBA00022527"/>
    </source>
</evidence>
<feature type="binding site" evidence="12">
    <location>
        <position position="152"/>
    </location>
    <ligand>
        <name>ATP</name>
        <dbReference type="ChEBI" id="CHEBI:30616"/>
    </ligand>
</feature>
<feature type="binding site" evidence="12">
    <location>
        <begin position="138"/>
        <end position="139"/>
    </location>
    <ligand>
        <name>ATP</name>
        <dbReference type="ChEBI" id="CHEBI:30616"/>
    </ligand>
</feature>
<evidence type="ECO:0000256" key="1">
    <source>
        <dbReference type="ARBA" id="ARBA00004214"/>
    </source>
</evidence>
<dbReference type="GO" id="GO:0030496">
    <property type="term" value="C:midbody"/>
    <property type="evidence" value="ECO:0007669"/>
    <property type="project" value="UniProtKB-SubCell"/>
</dbReference>
<dbReference type="InterPro" id="IPR017441">
    <property type="entry name" value="Protein_kinase_ATP_BS"/>
</dbReference>
<dbReference type="WBParaSite" id="ACRNAN_Path_307.g1174.t1">
    <property type="protein sequence ID" value="ACRNAN_Path_307.g1174.t1"/>
    <property type="gene ID" value="ACRNAN_Path_307.g1174"/>
</dbReference>
<feature type="binding site" evidence="12 14">
    <location>
        <position position="40"/>
    </location>
    <ligand>
        <name>ATP</name>
        <dbReference type="ChEBI" id="CHEBI:30616"/>
    </ligand>
</feature>
<evidence type="ECO:0000256" key="3">
    <source>
        <dbReference type="ARBA" id="ARBA00022679"/>
    </source>
</evidence>
<keyword evidence="7" id="KW-0156">Chromatin regulator</keyword>
<evidence type="ECO:0000313" key="18">
    <source>
        <dbReference type="Proteomes" id="UP000887540"/>
    </source>
</evidence>
<dbReference type="PROSITE" id="PS50011">
    <property type="entry name" value="PROTEIN_KINASE_DOM"/>
    <property type="match status" value="1"/>
</dbReference>
<dbReference type="GO" id="GO:0051321">
    <property type="term" value="P:meiotic cell cycle"/>
    <property type="evidence" value="ECO:0007669"/>
    <property type="project" value="UniProtKB-KW"/>
</dbReference>
<dbReference type="AlphaFoldDB" id="A0A914C511"/>
<dbReference type="PANTHER" id="PTHR24350">
    <property type="entry name" value="SERINE/THREONINE-PROTEIN KINASE IAL-RELATED"/>
    <property type="match status" value="1"/>
</dbReference>
<keyword evidence="8" id="KW-0469">Meiosis</keyword>
<dbReference type="CDD" id="cd14007">
    <property type="entry name" value="STKc_Aurora"/>
    <property type="match status" value="1"/>
</dbReference>
<dbReference type="GO" id="GO:0005524">
    <property type="term" value="F:ATP binding"/>
    <property type="evidence" value="ECO:0007669"/>
    <property type="project" value="UniProtKB-UniRule"/>
</dbReference>
<dbReference type="InterPro" id="IPR008271">
    <property type="entry name" value="Ser/Thr_kinase_AS"/>
</dbReference>
<keyword evidence="4 12" id="KW-0547">Nucleotide-binding</keyword>
<organism evidence="18 19">
    <name type="scientific">Acrobeloides nanus</name>
    <dbReference type="NCBI Taxonomy" id="290746"/>
    <lineage>
        <taxon>Eukaryota</taxon>
        <taxon>Metazoa</taxon>
        <taxon>Ecdysozoa</taxon>
        <taxon>Nematoda</taxon>
        <taxon>Chromadorea</taxon>
        <taxon>Rhabditida</taxon>
        <taxon>Tylenchina</taxon>
        <taxon>Cephalobomorpha</taxon>
        <taxon>Cephaloboidea</taxon>
        <taxon>Cephalobidae</taxon>
        <taxon>Acrobeloides</taxon>
    </lineage>
</organism>
<dbReference type="InterPro" id="IPR000719">
    <property type="entry name" value="Prot_kinase_dom"/>
</dbReference>
<evidence type="ECO:0000259" key="17">
    <source>
        <dbReference type="PROSITE" id="PS50011"/>
    </source>
</evidence>
<dbReference type="GO" id="GO:0030261">
    <property type="term" value="P:chromosome condensation"/>
    <property type="evidence" value="ECO:0007669"/>
    <property type="project" value="UniProtKB-ARBA"/>
</dbReference>
<evidence type="ECO:0000256" key="5">
    <source>
        <dbReference type="ARBA" id="ARBA00022777"/>
    </source>
</evidence>
<feature type="binding site" evidence="12">
    <location>
        <position position="21"/>
    </location>
    <ligand>
        <name>ATP</name>
        <dbReference type="ChEBI" id="CHEBI:30616"/>
    </ligand>
</feature>
<feature type="domain" description="Protein kinase" evidence="17">
    <location>
        <begin position="11"/>
        <end position="261"/>
    </location>
</feature>
<keyword evidence="18" id="KW-1185">Reference proteome</keyword>
<evidence type="ECO:0000256" key="13">
    <source>
        <dbReference type="PIRSR" id="PIRSR630616-3"/>
    </source>
</evidence>